<keyword evidence="1" id="KW-0472">Membrane</keyword>
<keyword evidence="1" id="KW-1133">Transmembrane helix</keyword>
<dbReference type="EMBL" id="MTYJ01000174">
    <property type="protein sequence ID" value="OWA49801.1"/>
    <property type="molecule type" value="Genomic_DNA"/>
</dbReference>
<evidence type="ECO:0000256" key="1">
    <source>
        <dbReference type="SAM" id="Phobius"/>
    </source>
</evidence>
<organism evidence="2 3">
    <name type="scientific">Hypsibius exemplaris</name>
    <name type="common">Freshwater tardigrade</name>
    <dbReference type="NCBI Taxonomy" id="2072580"/>
    <lineage>
        <taxon>Eukaryota</taxon>
        <taxon>Metazoa</taxon>
        <taxon>Ecdysozoa</taxon>
        <taxon>Tardigrada</taxon>
        <taxon>Eutardigrada</taxon>
        <taxon>Parachela</taxon>
        <taxon>Hypsibioidea</taxon>
        <taxon>Hypsibiidae</taxon>
        <taxon>Hypsibius</taxon>
    </lineage>
</organism>
<evidence type="ECO:0000313" key="3">
    <source>
        <dbReference type="Proteomes" id="UP000192578"/>
    </source>
</evidence>
<gene>
    <name evidence="2" type="ORF">BV898_14336</name>
</gene>
<keyword evidence="1" id="KW-0812">Transmembrane</keyword>
<name>A0A9X6NBP1_HYPEX</name>
<comment type="caution">
    <text evidence="2">The sequence shown here is derived from an EMBL/GenBank/DDBJ whole genome shotgun (WGS) entry which is preliminary data.</text>
</comment>
<dbReference type="Proteomes" id="UP000192578">
    <property type="component" value="Unassembled WGS sequence"/>
</dbReference>
<reference evidence="3" key="1">
    <citation type="submission" date="2017-01" db="EMBL/GenBank/DDBJ databases">
        <title>Comparative genomics of anhydrobiosis in the tardigrade Hypsibius dujardini.</title>
        <authorList>
            <person name="Yoshida Y."/>
            <person name="Koutsovoulos G."/>
            <person name="Laetsch D."/>
            <person name="Stevens L."/>
            <person name="Kumar S."/>
            <person name="Horikawa D."/>
            <person name="Ishino K."/>
            <person name="Komine S."/>
            <person name="Tomita M."/>
            <person name="Blaxter M."/>
            <person name="Arakawa K."/>
        </authorList>
    </citation>
    <scope>NUCLEOTIDE SEQUENCE [LARGE SCALE GENOMIC DNA]</scope>
    <source>
        <strain evidence="3">Z151</strain>
    </source>
</reference>
<protein>
    <submittedName>
        <fullName evidence="2">Uncharacterized protein</fullName>
    </submittedName>
</protein>
<keyword evidence="3" id="KW-1185">Reference proteome</keyword>
<accession>A0A9X6NBP1</accession>
<sequence length="200" mass="21783">MLDVVLTVDFRSGFDEADRSFSTGANAGYKHNALGVKNVTSAQDFVRLICRRLHFECNFVVQYFGLGLSTSSFYVFQETFGDNTTNTIGVARIAMTMDWMREIDFIYPSASVHYVIAVCEKNLGSGGDGAFFIALSAGAHVIVAFIVIALIFVVLAGLITFSEVVMKQFSASSSMSSGISALTHSLFRLYTIAFGQGICR</sequence>
<proteinExistence type="predicted"/>
<feature type="transmembrane region" description="Helical" evidence="1">
    <location>
        <begin position="130"/>
        <end position="159"/>
    </location>
</feature>
<evidence type="ECO:0000313" key="2">
    <source>
        <dbReference type="EMBL" id="OWA49801.1"/>
    </source>
</evidence>
<dbReference type="AlphaFoldDB" id="A0A9X6NBP1"/>